<evidence type="ECO:0000313" key="2">
    <source>
        <dbReference type="EMBL" id="KAF2895001.1"/>
    </source>
</evidence>
<protein>
    <recommendedName>
        <fullName evidence="1">Nucleoplasmin core domain-containing protein</fullName>
    </recommendedName>
</protein>
<evidence type="ECO:0000313" key="3">
    <source>
        <dbReference type="Proteomes" id="UP000801492"/>
    </source>
</evidence>
<dbReference type="SUPFAM" id="SSF69203">
    <property type="entry name" value="Nucleoplasmin-like core domain"/>
    <property type="match status" value="1"/>
</dbReference>
<organism evidence="2 3">
    <name type="scientific">Ignelater luminosus</name>
    <name type="common">Cucubano</name>
    <name type="synonym">Pyrophorus luminosus</name>
    <dbReference type="NCBI Taxonomy" id="2038154"/>
    <lineage>
        <taxon>Eukaryota</taxon>
        <taxon>Metazoa</taxon>
        <taxon>Ecdysozoa</taxon>
        <taxon>Arthropoda</taxon>
        <taxon>Hexapoda</taxon>
        <taxon>Insecta</taxon>
        <taxon>Pterygota</taxon>
        <taxon>Neoptera</taxon>
        <taxon>Endopterygota</taxon>
        <taxon>Coleoptera</taxon>
        <taxon>Polyphaga</taxon>
        <taxon>Elateriformia</taxon>
        <taxon>Elateroidea</taxon>
        <taxon>Elateridae</taxon>
        <taxon>Agrypninae</taxon>
        <taxon>Pyrophorini</taxon>
        <taxon>Ignelater</taxon>
    </lineage>
</organism>
<dbReference type="Proteomes" id="UP000801492">
    <property type="component" value="Unassembled WGS sequence"/>
</dbReference>
<accession>A0A8K0D0Q3</accession>
<evidence type="ECO:0000259" key="1">
    <source>
        <dbReference type="Pfam" id="PF03066"/>
    </source>
</evidence>
<gene>
    <name evidence="2" type="ORF">ILUMI_11171</name>
</gene>
<proteinExistence type="predicted"/>
<dbReference type="AlphaFoldDB" id="A0A8K0D0Q3"/>
<name>A0A8K0D0Q3_IGNLU</name>
<dbReference type="InterPro" id="IPR036824">
    <property type="entry name" value="Nucleoplasmin_core_dom_sf"/>
</dbReference>
<keyword evidence="3" id="KW-1185">Reference proteome</keyword>
<feature type="domain" description="Nucleoplasmin core" evidence="1">
    <location>
        <begin position="53"/>
        <end position="159"/>
    </location>
</feature>
<comment type="caution">
    <text evidence="2">The sequence shown here is derived from an EMBL/GenBank/DDBJ whole genome shotgun (WGS) entry which is preliminary data.</text>
</comment>
<dbReference type="Pfam" id="PF03066">
    <property type="entry name" value="Nucleoplasmin"/>
    <property type="match status" value="1"/>
</dbReference>
<dbReference type="EMBL" id="VTPC01006377">
    <property type="protein sequence ID" value="KAF2895001.1"/>
    <property type="molecule type" value="Genomic_DNA"/>
</dbReference>
<dbReference type="Gene3D" id="2.60.120.340">
    <property type="entry name" value="Nucleoplasmin core domain"/>
    <property type="match status" value="1"/>
</dbReference>
<sequence>MEQIDINNNWIQLYLSPLPNLIGNIILGTYRVNHQHISEATEKLLYKMTEEHFFGMTFTADDPFHLWYPELIDEHTRYHKLILKRAVLDPSATPGELNVIELTVLNTRDGFLTTPVAVLNQSNNQVALNLSIRVPLCTPLNFDLSQGDGPVYLTGLHIIKEWGSANPRI</sequence>
<reference evidence="2" key="1">
    <citation type="submission" date="2019-08" db="EMBL/GenBank/DDBJ databases">
        <title>The genome of the North American firefly Photinus pyralis.</title>
        <authorList>
            <consortium name="Photinus pyralis genome working group"/>
            <person name="Fallon T.R."/>
            <person name="Sander Lower S.E."/>
            <person name="Weng J.-K."/>
        </authorList>
    </citation>
    <scope>NUCLEOTIDE SEQUENCE</scope>
    <source>
        <strain evidence="2">TRF0915ILg1</strain>
        <tissue evidence="2">Whole body</tissue>
    </source>
</reference>
<dbReference type="OrthoDB" id="6075101at2759"/>
<dbReference type="InterPro" id="IPR024057">
    <property type="entry name" value="Nucleoplasmin_core_dom"/>
</dbReference>